<evidence type="ECO:0008006" key="8">
    <source>
        <dbReference type="Google" id="ProtNLM"/>
    </source>
</evidence>
<dbReference type="PANTHER" id="PTHR28128:SF1">
    <property type="entry name" value="GOLGI APPARATUS MEMBRANE PROTEIN TVP15"/>
    <property type="match status" value="1"/>
</dbReference>
<sequence>MDESQANVAFTLAKEFSTSALTTTMDMAGKVKDYIQRGPEGVGYLCFVGGAASVFLGLLGFLDIAGILMSPLQYLVNAYQTGFGLVVCVLEAPPEWLSNARLAKAQRFIHEFAKFLTTFGGRGLFYLFQGSLDLSLDTYSLTWLVGCYMCCMGGVCIGMQYGLLPEAQVAVFRMPCDAPGLTLESNNPL</sequence>
<evidence type="ECO:0000256" key="2">
    <source>
        <dbReference type="ARBA" id="ARBA00022692"/>
    </source>
</evidence>
<keyword evidence="3 5" id="KW-1133">Transmembrane helix</keyword>
<feature type="transmembrane region" description="Helical" evidence="5">
    <location>
        <begin position="42"/>
        <end position="62"/>
    </location>
</feature>
<dbReference type="Pfam" id="PF08507">
    <property type="entry name" value="COPI_assoc"/>
    <property type="match status" value="1"/>
</dbReference>
<comment type="caution">
    <text evidence="6">The sequence shown here is derived from an EMBL/GenBank/DDBJ whole genome shotgun (WGS) entry which is preliminary data.</text>
</comment>
<evidence type="ECO:0000313" key="6">
    <source>
        <dbReference type="EMBL" id="CAK9104261.1"/>
    </source>
</evidence>
<evidence type="ECO:0000256" key="3">
    <source>
        <dbReference type="ARBA" id="ARBA00022989"/>
    </source>
</evidence>
<proteinExistence type="predicted"/>
<evidence type="ECO:0000256" key="1">
    <source>
        <dbReference type="ARBA" id="ARBA00004141"/>
    </source>
</evidence>
<dbReference type="InterPro" id="IPR013714">
    <property type="entry name" value="Golgi_TVP15"/>
</dbReference>
<comment type="subcellular location">
    <subcellularLocation>
        <location evidence="1">Membrane</location>
        <topology evidence="1">Multi-pass membrane protein</topology>
    </subcellularLocation>
</comment>
<accession>A0ABP0RY77</accession>
<evidence type="ECO:0000256" key="5">
    <source>
        <dbReference type="SAM" id="Phobius"/>
    </source>
</evidence>
<reference evidence="6 7" key="1">
    <citation type="submission" date="2024-02" db="EMBL/GenBank/DDBJ databases">
        <authorList>
            <person name="Chen Y."/>
            <person name="Shah S."/>
            <person name="Dougan E. K."/>
            <person name="Thang M."/>
            <person name="Chan C."/>
        </authorList>
    </citation>
    <scope>NUCLEOTIDE SEQUENCE [LARGE SCALE GENOMIC DNA]</scope>
</reference>
<dbReference type="PANTHER" id="PTHR28128">
    <property type="entry name" value="GOLGI APPARATUS MEMBRANE PROTEIN TVP15"/>
    <property type="match status" value="1"/>
</dbReference>
<feature type="transmembrane region" description="Helical" evidence="5">
    <location>
        <begin position="141"/>
        <end position="164"/>
    </location>
</feature>
<keyword evidence="4 5" id="KW-0472">Membrane</keyword>
<name>A0ABP0RY77_9DINO</name>
<keyword evidence="7" id="KW-1185">Reference proteome</keyword>
<gene>
    <name evidence="6" type="ORF">CCMP2556_LOCUS48897</name>
</gene>
<organism evidence="6 7">
    <name type="scientific">Durusdinium trenchii</name>
    <dbReference type="NCBI Taxonomy" id="1381693"/>
    <lineage>
        <taxon>Eukaryota</taxon>
        <taxon>Sar</taxon>
        <taxon>Alveolata</taxon>
        <taxon>Dinophyceae</taxon>
        <taxon>Suessiales</taxon>
        <taxon>Symbiodiniaceae</taxon>
        <taxon>Durusdinium</taxon>
    </lineage>
</organism>
<dbReference type="Proteomes" id="UP001642484">
    <property type="component" value="Unassembled WGS sequence"/>
</dbReference>
<dbReference type="EMBL" id="CAXAMN010026587">
    <property type="protein sequence ID" value="CAK9104261.1"/>
    <property type="molecule type" value="Genomic_DNA"/>
</dbReference>
<evidence type="ECO:0000313" key="7">
    <source>
        <dbReference type="Proteomes" id="UP001642484"/>
    </source>
</evidence>
<protein>
    <recommendedName>
        <fullName evidence="8">Vesicle transport protein</fullName>
    </recommendedName>
</protein>
<evidence type="ECO:0000256" key="4">
    <source>
        <dbReference type="ARBA" id="ARBA00023136"/>
    </source>
</evidence>
<keyword evidence="2 5" id="KW-0812">Transmembrane</keyword>